<name>A0A485KUV7_9STRA</name>
<evidence type="ECO:0000313" key="4">
    <source>
        <dbReference type="Proteomes" id="UP000332933"/>
    </source>
</evidence>
<evidence type="ECO:0000259" key="1">
    <source>
        <dbReference type="Pfam" id="PF03184"/>
    </source>
</evidence>
<dbReference type="InterPro" id="IPR004875">
    <property type="entry name" value="DDE_SF_endonuclease_dom"/>
</dbReference>
<dbReference type="Pfam" id="PF03184">
    <property type="entry name" value="DDE_1"/>
    <property type="match status" value="1"/>
</dbReference>
<feature type="domain" description="DDE-1" evidence="1">
    <location>
        <begin position="194"/>
        <end position="366"/>
    </location>
</feature>
<dbReference type="GO" id="GO:0005634">
    <property type="term" value="C:nucleus"/>
    <property type="evidence" value="ECO:0007669"/>
    <property type="project" value="TreeGrafter"/>
</dbReference>
<dbReference type="InterPro" id="IPR050863">
    <property type="entry name" value="CenT-Element_Derived"/>
</dbReference>
<dbReference type="OrthoDB" id="10035668at2759"/>
<dbReference type="EMBL" id="VJMH01005342">
    <property type="protein sequence ID" value="KAF0697113.1"/>
    <property type="molecule type" value="Genomic_DNA"/>
</dbReference>
<proteinExistence type="predicted"/>
<evidence type="ECO:0000313" key="2">
    <source>
        <dbReference type="EMBL" id="KAF0697113.1"/>
    </source>
</evidence>
<reference evidence="2" key="2">
    <citation type="submission" date="2019-06" db="EMBL/GenBank/DDBJ databases">
        <title>Genomics analysis of Aphanomyces spp. identifies a new class of oomycete effector associated with host adaptation.</title>
        <authorList>
            <person name="Gaulin E."/>
        </authorList>
    </citation>
    <scope>NUCLEOTIDE SEQUENCE</scope>
    <source>
        <strain evidence="2">CBS 578.67</strain>
    </source>
</reference>
<dbReference type="Proteomes" id="UP000332933">
    <property type="component" value="Unassembled WGS sequence"/>
</dbReference>
<gene>
    <name evidence="3" type="primary">Aste57867_12179</name>
    <name evidence="2" type="ORF">As57867_012134</name>
    <name evidence="3" type="ORF">ASTE57867_12179</name>
</gene>
<protein>
    <submittedName>
        <fullName evidence="3">Aste57867_12179 protein</fullName>
    </submittedName>
</protein>
<dbReference type="PANTHER" id="PTHR19303">
    <property type="entry name" value="TRANSPOSON"/>
    <property type="match status" value="1"/>
</dbReference>
<keyword evidence="4" id="KW-1185">Reference proteome</keyword>
<dbReference type="EMBL" id="CAADRA010005363">
    <property type="protein sequence ID" value="VFT89033.1"/>
    <property type="molecule type" value="Genomic_DNA"/>
</dbReference>
<accession>A0A485KUV7</accession>
<dbReference type="GO" id="GO:0003677">
    <property type="term" value="F:DNA binding"/>
    <property type="evidence" value="ECO:0007669"/>
    <property type="project" value="TreeGrafter"/>
</dbReference>
<dbReference type="AlphaFoldDB" id="A0A485KUV7"/>
<reference evidence="3 4" key="1">
    <citation type="submission" date="2019-03" db="EMBL/GenBank/DDBJ databases">
        <authorList>
            <person name="Gaulin E."/>
            <person name="Dumas B."/>
        </authorList>
    </citation>
    <scope>NUCLEOTIDE SEQUENCE [LARGE SCALE GENOMIC DNA]</scope>
    <source>
        <strain evidence="3">CBS 568.67</strain>
    </source>
</reference>
<evidence type="ECO:0000313" key="3">
    <source>
        <dbReference type="EMBL" id="VFT89033.1"/>
    </source>
</evidence>
<organism evidence="3 4">
    <name type="scientific">Aphanomyces stellatus</name>
    <dbReference type="NCBI Taxonomy" id="120398"/>
    <lineage>
        <taxon>Eukaryota</taxon>
        <taxon>Sar</taxon>
        <taxon>Stramenopiles</taxon>
        <taxon>Oomycota</taxon>
        <taxon>Saprolegniomycetes</taxon>
        <taxon>Saprolegniales</taxon>
        <taxon>Verrucalvaceae</taxon>
        <taxon>Aphanomyces</taxon>
    </lineage>
</organism>
<sequence>MLRTMPYRQAATALSVPCRTVRNWQRLSEKLLAYKGNKKTMNLPGAGRPTILPQADGLLAFMDARRTQECALTCSHMIAYLKPHHQSWVTQYMARQKTGHGYDHLLKLLQEFCHRNGYTHQQACRSKKVISDLESTRSEFANKFHNDYGSYNDNCVYNVDETGIQFDMPPRYIWSRSGGNAKLSAGEKHSFRMTAVLAERRDGKKMPIMFVIKGEPGGLIEQREFPTYPSDHFYAMQKKAWMDSSVWQQYLWFALAEEVEGKSVLVLINFECHVTKESVASAETIGMDVCALPPYATSHCQPLDVSIIAPFKRHIRDLWISEDLVQDGDEDEGWMSPKAQVKRITMIKRDIKAFDMITEDEVRSSFLKAIPEP</sequence>
<dbReference type="PANTHER" id="PTHR19303:SF57">
    <property type="entry name" value="HTH CENPB-TYPE DOMAIN-CONTAINING PROTEIN"/>
    <property type="match status" value="1"/>
</dbReference>